<name>A0A1I0YVC6_9RHOB</name>
<dbReference type="OrthoDB" id="9801426at2"/>
<gene>
    <name evidence="2" type="ORF">SAMN05421688_3408</name>
</gene>
<dbReference type="InterPro" id="IPR013022">
    <property type="entry name" value="Xyl_isomerase-like_TIM-brl"/>
</dbReference>
<dbReference type="SUPFAM" id="SSF51658">
    <property type="entry name" value="Xylose isomerase-like"/>
    <property type="match status" value="1"/>
</dbReference>
<dbReference type="InterPro" id="IPR036237">
    <property type="entry name" value="Xyl_isomerase-like_sf"/>
</dbReference>
<organism evidence="2 3">
    <name type="scientific">Poseidonocella pacifica</name>
    <dbReference type="NCBI Taxonomy" id="871651"/>
    <lineage>
        <taxon>Bacteria</taxon>
        <taxon>Pseudomonadati</taxon>
        <taxon>Pseudomonadota</taxon>
        <taxon>Alphaproteobacteria</taxon>
        <taxon>Rhodobacterales</taxon>
        <taxon>Roseobacteraceae</taxon>
        <taxon>Poseidonocella</taxon>
    </lineage>
</organism>
<dbReference type="PANTHER" id="PTHR12110">
    <property type="entry name" value="HYDROXYPYRUVATE ISOMERASE"/>
    <property type="match status" value="1"/>
</dbReference>
<dbReference type="Proteomes" id="UP000198796">
    <property type="component" value="Unassembled WGS sequence"/>
</dbReference>
<dbReference type="AlphaFoldDB" id="A0A1I0YVC6"/>
<dbReference type="Gene3D" id="3.20.20.150">
    <property type="entry name" value="Divalent-metal-dependent TIM barrel enzymes"/>
    <property type="match status" value="1"/>
</dbReference>
<dbReference type="PANTHER" id="PTHR12110:SF41">
    <property type="entry name" value="INOSOSE DEHYDRATASE"/>
    <property type="match status" value="1"/>
</dbReference>
<evidence type="ECO:0000313" key="3">
    <source>
        <dbReference type="Proteomes" id="UP000198796"/>
    </source>
</evidence>
<dbReference type="EMBL" id="FOJU01000008">
    <property type="protein sequence ID" value="SFB17294.1"/>
    <property type="molecule type" value="Genomic_DNA"/>
</dbReference>
<keyword evidence="3" id="KW-1185">Reference proteome</keyword>
<proteinExistence type="predicted"/>
<protein>
    <submittedName>
        <fullName evidence="2">D-tagatose 3-epimerase</fullName>
    </submittedName>
</protein>
<reference evidence="2 3" key="1">
    <citation type="submission" date="2016-10" db="EMBL/GenBank/DDBJ databases">
        <authorList>
            <person name="de Groot N.N."/>
        </authorList>
    </citation>
    <scope>NUCLEOTIDE SEQUENCE [LARGE SCALE GENOMIC DNA]</scope>
    <source>
        <strain evidence="2 3">DSM 29316</strain>
    </source>
</reference>
<dbReference type="Pfam" id="PF01261">
    <property type="entry name" value="AP_endonuc_2"/>
    <property type="match status" value="1"/>
</dbReference>
<accession>A0A1I0YVC6</accession>
<evidence type="ECO:0000313" key="2">
    <source>
        <dbReference type="EMBL" id="SFB17294.1"/>
    </source>
</evidence>
<dbReference type="InterPro" id="IPR050312">
    <property type="entry name" value="IolE/XylAMocC-like"/>
</dbReference>
<dbReference type="STRING" id="871651.SAMN05421688_3408"/>
<dbReference type="RefSeq" id="WP_092066920.1">
    <property type="nucleotide sequence ID" value="NZ_FOJU01000008.1"/>
</dbReference>
<evidence type="ECO:0000259" key="1">
    <source>
        <dbReference type="Pfam" id="PF01261"/>
    </source>
</evidence>
<sequence>MDNPIGIISMQFIRPFIGKDLHYFQKAADLGFDFVELLVPEPEDNLDPAETRRAAEDAGLSLVLAARVNTQRSIASEDASARQGGIDYLKHCVDAADAIGARIIGGPLYGEPMVFAGRPPMPRSDDDIAARAERTVSGLAEVAPLAAAAGKVFGLEPLNRFETDIISTTRQAIEVVDEVNNPGLGVMLDTFHMNMEERSIPDAIRATGDRLVHFQANENHRGHAGTGHIDWTAVMRALHQIDYKGPISLEPFRRDDDRVALPIAHWRAPHEDESAKLRAGLGVIRSALALAEVAQ</sequence>
<feature type="domain" description="Xylose isomerase-like TIM barrel" evidence="1">
    <location>
        <begin position="24"/>
        <end position="265"/>
    </location>
</feature>